<keyword evidence="2" id="KW-1185">Reference proteome</keyword>
<accession>A0A7D7L8L7</accession>
<geneLocation type="plasmid" evidence="2">
    <name>pne_2</name>
</geneLocation>
<dbReference type="KEGG" id="ned:HUN01_00570"/>
<name>A0A7D7L8L7_9NOSO</name>
<sequence length="53" mass="6075">MGLGQWQVSFYSRQYWTIVVLYLNTVQLSKFIVLRQAQGAVEAGVLRELITEA</sequence>
<dbReference type="AlphaFoldDB" id="A0A7D7L8L7"/>
<dbReference type="RefSeq" id="WP_181927085.1">
    <property type="nucleotide sequence ID" value="NZ_CP054694.1"/>
</dbReference>
<protein>
    <submittedName>
        <fullName evidence="1">Uncharacterized protein</fullName>
    </submittedName>
</protein>
<gene>
    <name evidence="1" type="ORF">HUN01_00570</name>
</gene>
<organism evidence="1 2">
    <name type="scientific">Nostoc edaphicum CCNP1411</name>
    <dbReference type="NCBI Taxonomy" id="1472755"/>
    <lineage>
        <taxon>Bacteria</taxon>
        <taxon>Bacillati</taxon>
        <taxon>Cyanobacteriota</taxon>
        <taxon>Cyanophyceae</taxon>
        <taxon>Nostocales</taxon>
        <taxon>Nostocaceae</taxon>
        <taxon>Nostoc</taxon>
    </lineage>
</organism>
<reference evidence="2" key="1">
    <citation type="submission" date="2020-06" db="EMBL/GenBank/DDBJ databases">
        <title>Nostoc edaphicum CCNP1411 genome.</title>
        <authorList>
            <person name="Fidor A."/>
            <person name="Grabski M."/>
            <person name="Gawor J."/>
            <person name="Gromadka R."/>
            <person name="Wegrzyn G."/>
            <person name="Mazur-Marzec H."/>
        </authorList>
    </citation>
    <scope>NUCLEOTIDE SEQUENCE [LARGE SCALE GENOMIC DNA]</scope>
    <source>
        <strain evidence="2">CCNP1411</strain>
        <plasmid evidence="2">pne_2</plasmid>
    </source>
</reference>
<dbReference type="Proteomes" id="UP000514713">
    <property type="component" value="Plasmid pNe_2"/>
</dbReference>
<dbReference type="EMBL" id="CP054694">
    <property type="protein sequence ID" value="QMS86158.1"/>
    <property type="molecule type" value="Genomic_DNA"/>
</dbReference>
<proteinExistence type="predicted"/>
<evidence type="ECO:0000313" key="1">
    <source>
        <dbReference type="EMBL" id="QMS86158.1"/>
    </source>
</evidence>
<evidence type="ECO:0000313" key="2">
    <source>
        <dbReference type="Proteomes" id="UP000514713"/>
    </source>
</evidence>
<keyword evidence="1" id="KW-0614">Plasmid</keyword>